<dbReference type="InterPro" id="IPR003423">
    <property type="entry name" value="OMP_efflux"/>
</dbReference>
<comment type="subcellular location">
    <subcellularLocation>
        <location evidence="1">Cell outer membrane</location>
    </subcellularLocation>
</comment>
<gene>
    <name evidence="8" type="ORF">EVJ48_03475</name>
</gene>
<accession>A0A520XF24</accession>
<evidence type="ECO:0000256" key="1">
    <source>
        <dbReference type="ARBA" id="ARBA00004442"/>
    </source>
</evidence>
<keyword evidence="5" id="KW-0812">Transmembrane</keyword>
<dbReference type="Proteomes" id="UP000322454">
    <property type="component" value="Unassembled WGS sequence"/>
</dbReference>
<dbReference type="GO" id="GO:0009279">
    <property type="term" value="C:cell outer membrane"/>
    <property type="evidence" value="ECO:0007669"/>
    <property type="project" value="UniProtKB-SubCell"/>
</dbReference>
<name>A0A520XF24_9DELT</name>
<dbReference type="GO" id="GO:1990281">
    <property type="term" value="C:efflux pump complex"/>
    <property type="evidence" value="ECO:0007669"/>
    <property type="project" value="TreeGrafter"/>
</dbReference>
<dbReference type="EMBL" id="SHMQ01000006">
    <property type="protein sequence ID" value="RZV39756.1"/>
    <property type="molecule type" value="Genomic_DNA"/>
</dbReference>
<keyword evidence="6" id="KW-0472">Membrane</keyword>
<reference evidence="8 9" key="1">
    <citation type="submission" date="2019-01" db="EMBL/GenBank/DDBJ databases">
        <title>Insights into ecological role of a new deltaproteobacterial order Candidatus Sinidesulfobacterales (Sva0485) by metagenomics and metatranscriptomics.</title>
        <authorList>
            <person name="Tan S."/>
            <person name="Liu J."/>
            <person name="Fang Y."/>
            <person name="Hedlund B."/>
            <person name="Lian Z.-H."/>
            <person name="Huang L.-Y."/>
            <person name="Li J.-T."/>
            <person name="Huang L.-N."/>
            <person name="Li W.-J."/>
            <person name="Jiang H.-C."/>
            <person name="Dong H.-L."/>
            <person name="Shu W.-S."/>
        </authorList>
    </citation>
    <scope>NUCLEOTIDE SEQUENCE [LARGE SCALE GENOMIC DNA]</scope>
    <source>
        <strain evidence="8">AP4</strain>
    </source>
</reference>
<dbReference type="PANTHER" id="PTHR30026:SF20">
    <property type="entry name" value="OUTER MEMBRANE PROTEIN TOLC"/>
    <property type="match status" value="1"/>
</dbReference>
<evidence type="ECO:0000256" key="3">
    <source>
        <dbReference type="ARBA" id="ARBA00022448"/>
    </source>
</evidence>
<evidence type="ECO:0000256" key="7">
    <source>
        <dbReference type="ARBA" id="ARBA00023237"/>
    </source>
</evidence>
<proteinExistence type="inferred from homology"/>
<keyword evidence="7" id="KW-0998">Cell outer membrane</keyword>
<evidence type="ECO:0000313" key="9">
    <source>
        <dbReference type="Proteomes" id="UP000322454"/>
    </source>
</evidence>
<keyword evidence="3" id="KW-0813">Transport</keyword>
<evidence type="ECO:0000256" key="5">
    <source>
        <dbReference type="ARBA" id="ARBA00022692"/>
    </source>
</evidence>
<comment type="caution">
    <text evidence="8">The sequence shown here is derived from an EMBL/GenBank/DDBJ whole genome shotgun (WGS) entry which is preliminary data.</text>
</comment>
<protein>
    <submittedName>
        <fullName evidence="8">TolC family protein</fullName>
    </submittedName>
</protein>
<dbReference type="SUPFAM" id="SSF56954">
    <property type="entry name" value="Outer membrane efflux proteins (OEP)"/>
    <property type="match status" value="1"/>
</dbReference>
<sequence length="449" mass="50056">MNINTIKKIILPFLFLIIAILFTNAGNSYGATKKNITFKDALRLAVKLYPGILTSKYSYLSSVYTKNETLSQYYPQISASAGFSKNSVMDVDNNTVISGGQVITEPGINYSLNDYSASLNATYMLYSFGSRYYGYLNAKYQMKGADAGYNYAVNSDLYNVILNFAEYFADKELMKADKENLKNDEMQYKAAEAFYKVGTGDLLDAETAKATMETAKAAYINSIFNVRITRLALLNSIGLPPSKNYVFINTLKFKPFKSKLQRLIKSAVKNNPQLKQALYAVKAAKASVKQSDSGYYPSFNADFSYTGVNSAFPLNRNYSAGLSVSIPIFNGFLTQNKIDYSKAALNGSIWNKKLTENNLIYGVSSDYYALNNQYLTVKALKSSEKASKLAYTLAFKSYEVGVGSMVQLVTANAQYISALTSYINGRYTYFYLKAKLYSDLGLIPQHYLK</sequence>
<evidence type="ECO:0000313" key="8">
    <source>
        <dbReference type="EMBL" id="RZV39756.1"/>
    </source>
</evidence>
<organism evidence="8 9">
    <name type="scientific">Candidatus Acidulodesulfobacterium acidiphilum</name>
    <dbReference type="NCBI Taxonomy" id="2597224"/>
    <lineage>
        <taxon>Bacteria</taxon>
        <taxon>Deltaproteobacteria</taxon>
        <taxon>Candidatus Acidulodesulfobacterales</taxon>
        <taxon>Candidatus Acidulodesulfobacterium</taxon>
    </lineage>
</organism>
<keyword evidence="4" id="KW-1134">Transmembrane beta strand</keyword>
<evidence type="ECO:0000256" key="4">
    <source>
        <dbReference type="ARBA" id="ARBA00022452"/>
    </source>
</evidence>
<dbReference type="AlphaFoldDB" id="A0A520XF24"/>
<dbReference type="PANTHER" id="PTHR30026">
    <property type="entry name" value="OUTER MEMBRANE PROTEIN TOLC"/>
    <property type="match status" value="1"/>
</dbReference>
<dbReference type="Gene3D" id="1.20.1600.10">
    <property type="entry name" value="Outer membrane efflux proteins (OEP)"/>
    <property type="match status" value="1"/>
</dbReference>
<evidence type="ECO:0000256" key="2">
    <source>
        <dbReference type="ARBA" id="ARBA00007613"/>
    </source>
</evidence>
<dbReference type="GO" id="GO:0015562">
    <property type="term" value="F:efflux transmembrane transporter activity"/>
    <property type="evidence" value="ECO:0007669"/>
    <property type="project" value="InterPro"/>
</dbReference>
<evidence type="ECO:0000256" key="6">
    <source>
        <dbReference type="ARBA" id="ARBA00023136"/>
    </source>
</evidence>
<dbReference type="InterPro" id="IPR051906">
    <property type="entry name" value="TolC-like"/>
</dbReference>
<dbReference type="GO" id="GO:0015288">
    <property type="term" value="F:porin activity"/>
    <property type="evidence" value="ECO:0007669"/>
    <property type="project" value="TreeGrafter"/>
</dbReference>
<comment type="similarity">
    <text evidence="2">Belongs to the outer membrane factor (OMF) (TC 1.B.17) family.</text>
</comment>
<dbReference type="Pfam" id="PF02321">
    <property type="entry name" value="OEP"/>
    <property type="match status" value="2"/>
</dbReference>